<protein>
    <submittedName>
        <fullName evidence="1">Uncharacterized protein</fullName>
    </submittedName>
</protein>
<accession>A0ABR2KAH9</accession>
<evidence type="ECO:0000313" key="1">
    <source>
        <dbReference type="EMBL" id="KAK8888128.1"/>
    </source>
</evidence>
<dbReference type="Proteomes" id="UP001470230">
    <property type="component" value="Unassembled WGS sequence"/>
</dbReference>
<name>A0ABR2KAH9_9EUKA</name>
<comment type="caution">
    <text evidence="1">The sequence shown here is derived from an EMBL/GenBank/DDBJ whole genome shotgun (WGS) entry which is preliminary data.</text>
</comment>
<proteinExistence type="predicted"/>
<organism evidence="1 2">
    <name type="scientific">Tritrichomonas musculus</name>
    <dbReference type="NCBI Taxonomy" id="1915356"/>
    <lineage>
        <taxon>Eukaryota</taxon>
        <taxon>Metamonada</taxon>
        <taxon>Parabasalia</taxon>
        <taxon>Tritrichomonadida</taxon>
        <taxon>Tritrichomonadidae</taxon>
        <taxon>Tritrichomonas</taxon>
    </lineage>
</organism>
<keyword evidence="2" id="KW-1185">Reference proteome</keyword>
<evidence type="ECO:0000313" key="2">
    <source>
        <dbReference type="Proteomes" id="UP001470230"/>
    </source>
</evidence>
<reference evidence="1 2" key="1">
    <citation type="submission" date="2024-04" db="EMBL/GenBank/DDBJ databases">
        <title>Tritrichomonas musculus Genome.</title>
        <authorList>
            <person name="Alves-Ferreira E."/>
            <person name="Grigg M."/>
            <person name="Lorenzi H."/>
            <person name="Galac M."/>
        </authorList>
    </citation>
    <scope>NUCLEOTIDE SEQUENCE [LARGE SCALE GENOMIC DNA]</scope>
    <source>
        <strain evidence="1 2">EAF2021</strain>
    </source>
</reference>
<sequence>MMMKYYHQKYLRLSSDQISYFTKINIDMMVNNFSFNFIDKDNTDNCNYKLKCGIFLIKPNLEEFLLNSELGFIQVVFNVLQSLIDSECLYEKQKDLINEDILEKLFIISLKKNPLVYPFIKPIIISLASMIGFTNALLTQSAAKSFAYLSGFSNFKIIKMKEFPSSKNEFPLIMNLYYQLLQIHNFENTLKEHSSLYEKYSIINDEIFRSTTTTSKKNDDQILEGDIKNTNEYIYMIEYWEKIRNYGSLYLLYYYSILLDNENNFPYPKFLFVHDWMRQHFGGFRIVISKEEIESYENGEPNNEILYKSAILNNDVDLYCSFKLFGIFKLMNLIVEEEILISREMLILSMKIVMKSTKYSFIKFQTMKK</sequence>
<gene>
    <name evidence="1" type="ORF">M9Y10_039190</name>
</gene>
<dbReference type="EMBL" id="JAPFFF010000006">
    <property type="protein sequence ID" value="KAK8888128.1"/>
    <property type="molecule type" value="Genomic_DNA"/>
</dbReference>